<reference evidence="2" key="3">
    <citation type="submission" date="2025-09" db="UniProtKB">
        <authorList>
            <consortium name="Ensembl"/>
        </authorList>
    </citation>
    <scope>IDENTIFICATION</scope>
</reference>
<dbReference type="GeneID" id="102694020"/>
<dbReference type="HOGENOM" id="CLU_075832_0_0_1"/>
<dbReference type="Ensembl" id="ENSLOCT00000018521.1">
    <property type="protein sequence ID" value="ENSLOCP00000018489.1"/>
    <property type="gene ID" value="ENSLOCG00000015020.1"/>
</dbReference>
<dbReference type="AlphaFoldDB" id="W5NCY0"/>
<keyword evidence="3" id="KW-1185">Reference proteome</keyword>
<proteinExistence type="predicted"/>
<dbReference type="eggNOG" id="ENOG502S61A">
    <property type="taxonomic scope" value="Eukaryota"/>
</dbReference>
<evidence type="ECO:0000256" key="1">
    <source>
        <dbReference type="SAM" id="MobiDB-lite"/>
    </source>
</evidence>
<evidence type="ECO:0000313" key="3">
    <source>
        <dbReference type="Proteomes" id="UP000018468"/>
    </source>
</evidence>
<dbReference type="GO" id="GO:0034121">
    <property type="term" value="P:regulation of toll-like receptor signaling pathway"/>
    <property type="evidence" value="ECO:0007669"/>
    <property type="project" value="InterPro"/>
</dbReference>
<sequence length="319" mass="34486">MLAEGFLRAIEYREDLSATAAACPRRPRPRPSKKSHQDSWEDLHGDFVILGAVREDTPSPEQDPRQSPKQTPPLGVPRTGGASSALGSAADGGPWGLELYRSWGCTSICKDYPDLQIGGDHVGDRGSPPSGPIGLGPNCEACLGPLLQSGDLEALETLEPLPLRSGPQLPDWGAQERASGHGDTLADEGYLAMDSSISLNREPLSNSMLNTYLETKLLEVYKQYLQDRLAKCASPSRALPSSFVQYNVQQLSLQLSQEQGLDAHRARSIVINYLSTRSSSSGQISSPVLRISNMEPRKFPEPAKKKPPPLVTGVLHTAL</sequence>
<accession>W5NCY0</accession>
<dbReference type="STRING" id="7918.ENSLOCP00000018489"/>
<dbReference type="Bgee" id="ENSLOCG00000015020">
    <property type="expression patterns" value="Expressed in liver and 9 other cell types or tissues"/>
</dbReference>
<reference evidence="3" key="1">
    <citation type="submission" date="2011-12" db="EMBL/GenBank/DDBJ databases">
        <title>The Draft Genome of Lepisosteus oculatus.</title>
        <authorList>
            <consortium name="The Broad Institute Genome Assembly &amp; Analysis Group"/>
            <consortium name="Computational R&amp;D Group"/>
            <consortium name="and Sequencing Platform"/>
            <person name="Di Palma F."/>
            <person name="Alfoldi J."/>
            <person name="Johnson J."/>
            <person name="Berlin A."/>
            <person name="Gnerre S."/>
            <person name="Jaffe D."/>
            <person name="MacCallum I."/>
            <person name="Young S."/>
            <person name="Walker B.J."/>
            <person name="Lander E.S."/>
            <person name="Lindblad-Toh K."/>
        </authorList>
    </citation>
    <scope>NUCLEOTIDE SEQUENCE [LARGE SCALE GENOMIC DNA]</scope>
</reference>
<protein>
    <submittedName>
        <fullName evidence="2">Uncharacterized protein</fullName>
    </submittedName>
</protein>
<dbReference type="Proteomes" id="UP000018468">
    <property type="component" value="Linkage group LG7"/>
</dbReference>
<dbReference type="GeneTree" id="ENSGT00390000011425"/>
<feature type="compositionally biased region" description="Low complexity" evidence="1">
    <location>
        <begin position="80"/>
        <end position="89"/>
    </location>
</feature>
<reference evidence="2" key="2">
    <citation type="submission" date="2025-08" db="UniProtKB">
        <authorList>
            <consortium name="Ensembl"/>
        </authorList>
    </citation>
    <scope>IDENTIFICATION</scope>
</reference>
<dbReference type="OrthoDB" id="8778600at2759"/>
<evidence type="ECO:0000313" key="2">
    <source>
        <dbReference type="Ensembl" id="ENSLOCP00000018489.1"/>
    </source>
</evidence>
<dbReference type="Pfam" id="PF15133">
    <property type="entry name" value="TASL"/>
    <property type="match status" value="1"/>
</dbReference>
<name>W5NCY0_LEPOC</name>
<dbReference type="InterPro" id="IPR027869">
    <property type="entry name" value="TASL"/>
</dbReference>
<dbReference type="InParanoid" id="W5NCY0"/>
<feature type="compositionally biased region" description="Basic residues" evidence="1">
    <location>
        <begin position="25"/>
        <end position="34"/>
    </location>
</feature>
<feature type="compositionally biased region" description="Basic and acidic residues" evidence="1">
    <location>
        <begin position="53"/>
        <end position="66"/>
    </location>
</feature>
<dbReference type="EMBL" id="AHAT01016911">
    <property type="status" value="NOT_ANNOTATED_CDS"/>
    <property type="molecule type" value="Genomic_DNA"/>
</dbReference>
<feature type="compositionally biased region" description="Basic and acidic residues" evidence="1">
    <location>
        <begin position="35"/>
        <end position="45"/>
    </location>
</feature>
<dbReference type="PANTHER" id="PTHR14889">
    <property type="entry name" value="RCG36411"/>
    <property type="match status" value="1"/>
</dbReference>
<organism evidence="2 3">
    <name type="scientific">Lepisosteus oculatus</name>
    <name type="common">Spotted gar</name>
    <dbReference type="NCBI Taxonomy" id="7918"/>
    <lineage>
        <taxon>Eukaryota</taxon>
        <taxon>Metazoa</taxon>
        <taxon>Chordata</taxon>
        <taxon>Craniata</taxon>
        <taxon>Vertebrata</taxon>
        <taxon>Euteleostomi</taxon>
        <taxon>Actinopterygii</taxon>
        <taxon>Neopterygii</taxon>
        <taxon>Holostei</taxon>
        <taxon>Semionotiformes</taxon>
        <taxon>Lepisosteidae</taxon>
        <taxon>Lepisosteus</taxon>
    </lineage>
</organism>
<feature type="region of interest" description="Disordered" evidence="1">
    <location>
        <begin position="18"/>
        <end position="89"/>
    </location>
</feature>
<dbReference type="PANTHER" id="PTHR14889:SF2">
    <property type="entry name" value="GENE 6377-RELATED"/>
    <property type="match status" value="1"/>
</dbReference>
<dbReference type="KEGG" id="loc:102694020"/>